<gene>
    <name evidence="3" type="ORF">MF672_001090</name>
</gene>
<keyword evidence="1" id="KW-0560">Oxidoreductase</keyword>
<protein>
    <submittedName>
        <fullName evidence="3">Gfo/Idh/MocA family oxidoreductase</fullName>
    </submittedName>
</protein>
<dbReference type="Proteomes" id="UP001317259">
    <property type="component" value="Unassembled WGS sequence"/>
</dbReference>
<dbReference type="InterPro" id="IPR000683">
    <property type="entry name" value="Gfo/Idh/MocA-like_OxRdtase_N"/>
</dbReference>
<dbReference type="Gene3D" id="3.30.360.10">
    <property type="entry name" value="Dihydrodipicolinate Reductase, domain 2"/>
    <property type="match status" value="1"/>
</dbReference>
<evidence type="ECO:0000313" key="3">
    <source>
        <dbReference type="EMBL" id="MCK2212401.1"/>
    </source>
</evidence>
<dbReference type="Pfam" id="PF01408">
    <property type="entry name" value="GFO_IDH_MocA"/>
    <property type="match status" value="1"/>
</dbReference>
<dbReference type="InterPro" id="IPR036291">
    <property type="entry name" value="NAD(P)-bd_dom_sf"/>
</dbReference>
<keyword evidence="4" id="KW-1185">Reference proteome</keyword>
<name>A0ABT0FK98_9ACTN</name>
<comment type="caution">
    <text evidence="3">The sequence shown here is derived from an EMBL/GenBank/DDBJ whole genome shotgun (WGS) entry which is preliminary data.</text>
</comment>
<dbReference type="Gene3D" id="3.40.50.720">
    <property type="entry name" value="NAD(P)-binding Rossmann-like Domain"/>
    <property type="match status" value="1"/>
</dbReference>
<feature type="domain" description="Gfo/Idh/MocA-like oxidoreductase N-terminal" evidence="2">
    <location>
        <begin position="10"/>
        <end position="128"/>
    </location>
</feature>
<evidence type="ECO:0000313" key="4">
    <source>
        <dbReference type="Proteomes" id="UP001317259"/>
    </source>
</evidence>
<accession>A0ABT0FK98</accession>
<evidence type="ECO:0000256" key="1">
    <source>
        <dbReference type="ARBA" id="ARBA00023002"/>
    </source>
</evidence>
<dbReference type="InterPro" id="IPR050463">
    <property type="entry name" value="Gfo/Idh/MocA_oxidrdct_glycsds"/>
</dbReference>
<dbReference type="PANTHER" id="PTHR43818:SF11">
    <property type="entry name" value="BCDNA.GH03377"/>
    <property type="match status" value="1"/>
</dbReference>
<dbReference type="PANTHER" id="PTHR43818">
    <property type="entry name" value="BCDNA.GH03377"/>
    <property type="match status" value="1"/>
</dbReference>
<sequence length="371" mass="40167">MASTSAPIPLAVVGAGRVAYAAHIPLTCKLPRDFRLVAIVEADPARAAAAAERHPDVTVGTDLECAVRSGARAIICATPWPSHSEVVVSALKEDMAVLCEKPVSLDAADIDRMRECEQAAGHQVAVGYMKRHDPAVRAFMELVRAEQASLRSLTVTVLDPNAPHQLAHLVPADLAVSSTASGDAVQRIVNSILGPHVTPSVRTAFMHPLGGSLVHQINIVRMALEAGGVHLAGTLEHATEWMEGRAVRCSWLPSPSLSVHMTYVRVSEHLSYHEEIQMVTDRSRITLRLPSPYQASAGTLLVTRFSGDSTVRERRTWAPGHRYQGFYRQLVHWGESLRTREGPPLPGLAEAAADLRLINEAVAHLAARPCR</sequence>
<proteinExistence type="predicted"/>
<dbReference type="SUPFAM" id="SSF51735">
    <property type="entry name" value="NAD(P)-binding Rossmann-fold domains"/>
    <property type="match status" value="1"/>
</dbReference>
<reference evidence="3 4" key="1">
    <citation type="submission" date="2022-04" db="EMBL/GenBank/DDBJ databases">
        <title>Genome draft of Actinomadura sp. ATCC 31491.</title>
        <authorList>
            <person name="Shi X."/>
            <person name="Du Y."/>
        </authorList>
    </citation>
    <scope>NUCLEOTIDE SEQUENCE [LARGE SCALE GENOMIC DNA]</scope>
    <source>
        <strain evidence="3 4">ATCC 31491</strain>
    </source>
</reference>
<dbReference type="EMBL" id="JAKRKC020000001">
    <property type="protein sequence ID" value="MCK2212401.1"/>
    <property type="molecule type" value="Genomic_DNA"/>
</dbReference>
<evidence type="ECO:0000259" key="2">
    <source>
        <dbReference type="Pfam" id="PF01408"/>
    </source>
</evidence>
<organism evidence="3 4">
    <name type="scientific">Actinomadura luzonensis</name>
    <dbReference type="NCBI Taxonomy" id="2805427"/>
    <lineage>
        <taxon>Bacteria</taxon>
        <taxon>Bacillati</taxon>
        <taxon>Actinomycetota</taxon>
        <taxon>Actinomycetes</taxon>
        <taxon>Streptosporangiales</taxon>
        <taxon>Thermomonosporaceae</taxon>
        <taxon>Actinomadura</taxon>
    </lineage>
</organism>
<dbReference type="RefSeq" id="WP_242377085.1">
    <property type="nucleotide sequence ID" value="NZ_JAKRKC020000001.1"/>
</dbReference>